<evidence type="ECO:0000313" key="1">
    <source>
        <dbReference type="EMBL" id="DAF51634.1"/>
    </source>
</evidence>
<sequence length="179" mass="21320">MKTIQELSPLIQEWAKERGIFEKGNVLKQLFKSREEFNELVEAYFTDDKEALTDAIGDLLITLINVHFFYEKSQKDFVLPFEMYYLSSINNMKHIIPQREQTPFGMIKRLNVLIFNFLEDIDSEYLYKKNLKKVLFVVYLLCEYSNLNPIECLNIAYNEIKNRTGKMINGKFVKDEKYK</sequence>
<dbReference type="SUPFAM" id="SSF101386">
    <property type="entry name" value="all-alpha NTP pyrophosphatases"/>
    <property type="match status" value="1"/>
</dbReference>
<dbReference type="Gene3D" id="1.10.287.1080">
    <property type="entry name" value="MazG-like"/>
    <property type="match status" value="1"/>
</dbReference>
<organism evidence="1">
    <name type="scientific">Siphoviridae sp. ct3ka12</name>
    <dbReference type="NCBI Taxonomy" id="2827771"/>
    <lineage>
        <taxon>Viruses</taxon>
        <taxon>Duplodnaviria</taxon>
        <taxon>Heunggongvirae</taxon>
        <taxon>Uroviricota</taxon>
        <taxon>Caudoviricetes</taxon>
    </lineage>
</organism>
<protein>
    <submittedName>
        <fullName evidence="1">NTP-PPase-like protein</fullName>
    </submittedName>
</protein>
<dbReference type="EMBL" id="BK032619">
    <property type="protein sequence ID" value="DAF51634.1"/>
    <property type="molecule type" value="Genomic_DNA"/>
</dbReference>
<accession>A0A8S5SM41</accession>
<reference evidence="1" key="1">
    <citation type="journal article" date="2021" name="Proc. Natl. Acad. Sci. U.S.A.">
        <title>A Catalog of Tens of Thousands of Viruses from Human Metagenomes Reveals Hidden Associations with Chronic Diseases.</title>
        <authorList>
            <person name="Tisza M.J."/>
            <person name="Buck C.B."/>
        </authorList>
    </citation>
    <scope>NUCLEOTIDE SEQUENCE</scope>
    <source>
        <strain evidence="1">Ct3ka12</strain>
    </source>
</reference>
<proteinExistence type="predicted"/>
<name>A0A8S5SM41_9CAUD</name>